<accession>A0ABD5WEH7</accession>
<dbReference type="PRINTS" id="PR00111">
    <property type="entry name" value="ABHYDROLASE"/>
</dbReference>
<evidence type="ECO:0000313" key="2">
    <source>
        <dbReference type="EMBL" id="MFC7069234.1"/>
    </source>
</evidence>
<keyword evidence="2" id="KW-0378">Hydrolase</keyword>
<dbReference type="AlphaFoldDB" id="A0ABD5WEH7"/>
<dbReference type="Proteomes" id="UP001596461">
    <property type="component" value="Unassembled WGS sequence"/>
</dbReference>
<evidence type="ECO:0000313" key="3">
    <source>
        <dbReference type="Proteomes" id="UP001596461"/>
    </source>
</evidence>
<proteinExistence type="predicted"/>
<dbReference type="InterPro" id="IPR029058">
    <property type="entry name" value="AB_hydrolase_fold"/>
</dbReference>
<reference evidence="2 3" key="1">
    <citation type="journal article" date="2019" name="Int. J. Syst. Evol. Microbiol.">
        <title>The Global Catalogue of Microorganisms (GCM) 10K type strain sequencing project: providing services to taxonomists for standard genome sequencing and annotation.</title>
        <authorList>
            <consortium name="The Broad Institute Genomics Platform"/>
            <consortium name="The Broad Institute Genome Sequencing Center for Infectious Disease"/>
            <person name="Wu L."/>
            <person name="Ma J."/>
        </authorList>
    </citation>
    <scope>NUCLEOTIDE SEQUENCE [LARGE SCALE GENOMIC DNA]</scope>
    <source>
        <strain evidence="2 3">DT31</strain>
    </source>
</reference>
<organism evidence="2 3">
    <name type="scientific">Halobaculum lipolyticum</name>
    <dbReference type="NCBI Taxonomy" id="3032001"/>
    <lineage>
        <taxon>Archaea</taxon>
        <taxon>Methanobacteriati</taxon>
        <taxon>Methanobacteriota</taxon>
        <taxon>Stenosarchaea group</taxon>
        <taxon>Halobacteria</taxon>
        <taxon>Halobacteriales</taxon>
        <taxon>Haloferacaceae</taxon>
        <taxon>Halobaculum</taxon>
    </lineage>
</organism>
<dbReference type="InterPro" id="IPR000073">
    <property type="entry name" value="AB_hydrolase_1"/>
</dbReference>
<dbReference type="Gene3D" id="3.40.50.1820">
    <property type="entry name" value="alpha/beta hydrolase"/>
    <property type="match status" value="1"/>
</dbReference>
<gene>
    <name evidence="2" type="ORF">ACFQL9_06230</name>
</gene>
<feature type="domain" description="AB hydrolase-1" evidence="1">
    <location>
        <begin position="66"/>
        <end position="304"/>
    </location>
</feature>
<comment type="caution">
    <text evidence="2">The sequence shown here is derived from an EMBL/GenBank/DDBJ whole genome shotgun (WGS) entry which is preliminary data.</text>
</comment>
<dbReference type="GO" id="GO:0016787">
    <property type="term" value="F:hydrolase activity"/>
    <property type="evidence" value="ECO:0007669"/>
    <property type="project" value="UniProtKB-KW"/>
</dbReference>
<protein>
    <submittedName>
        <fullName evidence="2">Alpha/beta fold hydrolase</fullName>
    </submittedName>
</protein>
<name>A0ABD5WEH7_9EURY</name>
<keyword evidence="3" id="KW-1185">Reference proteome</keyword>
<dbReference type="GeneID" id="81123944"/>
<dbReference type="EMBL" id="JBHTAH010000004">
    <property type="protein sequence ID" value="MFC7069234.1"/>
    <property type="molecule type" value="Genomic_DNA"/>
</dbReference>
<dbReference type="PANTHER" id="PTHR46438:SF2">
    <property type="entry name" value="ALPHA_BETA-HYDROLASES SUPERFAMILY PROTEIN"/>
    <property type="match status" value="1"/>
</dbReference>
<dbReference type="SUPFAM" id="SSF53474">
    <property type="entry name" value="alpha/beta-Hydrolases"/>
    <property type="match status" value="1"/>
</dbReference>
<dbReference type="PANTHER" id="PTHR46438">
    <property type="entry name" value="ALPHA/BETA-HYDROLASES SUPERFAMILY PROTEIN"/>
    <property type="match status" value="1"/>
</dbReference>
<evidence type="ECO:0000259" key="1">
    <source>
        <dbReference type="Pfam" id="PF12697"/>
    </source>
</evidence>
<sequence>MSVRSKLSATAKYAVLGAGVAVAATKALRAKAGELEPPLEGMQGTFRWRGMDVAYTEAGDENDDTVVLLHGINAAGSAGEWREAFAALSKDHHVIAPDLPGFGRSDRPPLRYSAALYEDFVRDFLAEFGDAHVVASSLTGAYVVGVADDLDVAELTLVCPTAVAGPEPPKTAIRELIRAPVVGDAVFGLLTSKPSIDYFNADHGYWDPDKAGEDWPDYEWRTTHQRGARFAPASFVSGFLNSDVDLAGALADLDVPTTLVWGREADLPPLSEGRDLADAAGCELVVFDDAMLLPHVEFGEQFVAVVSGERPDGTVTVEQENDE</sequence>
<dbReference type="Pfam" id="PF12697">
    <property type="entry name" value="Abhydrolase_6"/>
    <property type="match status" value="1"/>
</dbReference>
<dbReference type="RefSeq" id="WP_284032118.1">
    <property type="nucleotide sequence ID" value="NZ_CP126154.1"/>
</dbReference>